<evidence type="ECO:0000256" key="1">
    <source>
        <dbReference type="SAM" id="MobiDB-lite"/>
    </source>
</evidence>
<dbReference type="EMBL" id="VSWC01000028">
    <property type="protein sequence ID" value="KAA1108999.1"/>
    <property type="molecule type" value="Genomic_DNA"/>
</dbReference>
<dbReference type="Proteomes" id="UP000324748">
    <property type="component" value="Unassembled WGS sequence"/>
</dbReference>
<gene>
    <name evidence="2" type="ORF">PGT21_030457</name>
</gene>
<sequence length="360" mass="38788">MALETLILALTLHEPLSINPDGSITVNFTDTNVPLSRRSYTAQYPQYSLIAKPMSLASSTGGPWLIYYGTVDLSSNLDVIKIKSHVSYWQNSCPSFMRCDGGPQLSGNIKFSNTHHQLCATPLTPSPSNAIIKPGQLYGTISTPSFVTCNSDEPVDYQILLNTNASAEHILSPDFIYGLSGKLLLLKTPAPPVLNYYLEMVAKICPAAQQLEDSTDKTFTSGPGVVIFVAKPKSDSDLDSIENKKMDLIIHVNHSDWDPAVLSFSPIAMANTGSLGRNATPTPQTSPINKGRKFVTFGEENLPTSLGSGRCATLVSQHKGLEIFDQGEGSSRSMSAGENLQDEDEIPLSLIPSPKGKGPT</sequence>
<proteinExistence type="predicted"/>
<reference evidence="2 3" key="1">
    <citation type="submission" date="2019-05" db="EMBL/GenBank/DDBJ databases">
        <title>Emergence of the Ug99 lineage of the wheat stem rust pathogen through somatic hybridization.</title>
        <authorList>
            <person name="Li F."/>
            <person name="Upadhyaya N.M."/>
            <person name="Sperschneider J."/>
            <person name="Matny O."/>
            <person name="Nguyen-Phuc H."/>
            <person name="Mago R."/>
            <person name="Raley C."/>
            <person name="Miller M.E."/>
            <person name="Silverstein K.A.T."/>
            <person name="Henningsen E."/>
            <person name="Hirsch C.D."/>
            <person name="Visser B."/>
            <person name="Pretorius Z.A."/>
            <person name="Steffenson B.J."/>
            <person name="Schwessinger B."/>
            <person name="Dodds P.N."/>
            <person name="Figueroa M."/>
        </authorList>
    </citation>
    <scope>NUCLEOTIDE SEQUENCE [LARGE SCALE GENOMIC DNA]</scope>
    <source>
        <strain evidence="2">21-0</strain>
    </source>
</reference>
<comment type="caution">
    <text evidence="2">The sequence shown here is derived from an EMBL/GenBank/DDBJ whole genome shotgun (WGS) entry which is preliminary data.</text>
</comment>
<keyword evidence="3" id="KW-1185">Reference proteome</keyword>
<dbReference type="OrthoDB" id="10321131at2759"/>
<protein>
    <submittedName>
        <fullName evidence="2">Uncharacterized protein</fullName>
    </submittedName>
</protein>
<name>A0A5B0Q7F3_PUCGR</name>
<evidence type="ECO:0000313" key="3">
    <source>
        <dbReference type="Proteomes" id="UP000324748"/>
    </source>
</evidence>
<organism evidence="2 3">
    <name type="scientific">Puccinia graminis f. sp. tritici</name>
    <dbReference type="NCBI Taxonomy" id="56615"/>
    <lineage>
        <taxon>Eukaryota</taxon>
        <taxon>Fungi</taxon>
        <taxon>Dikarya</taxon>
        <taxon>Basidiomycota</taxon>
        <taxon>Pucciniomycotina</taxon>
        <taxon>Pucciniomycetes</taxon>
        <taxon>Pucciniales</taxon>
        <taxon>Pucciniaceae</taxon>
        <taxon>Puccinia</taxon>
    </lineage>
</organism>
<accession>A0A5B0Q7F3</accession>
<feature type="compositionally biased region" description="Polar residues" evidence="1">
    <location>
        <begin position="328"/>
        <end position="338"/>
    </location>
</feature>
<feature type="region of interest" description="Disordered" evidence="1">
    <location>
        <begin position="323"/>
        <end position="360"/>
    </location>
</feature>
<evidence type="ECO:0000313" key="2">
    <source>
        <dbReference type="EMBL" id="KAA1108999.1"/>
    </source>
</evidence>
<dbReference type="AlphaFoldDB" id="A0A5B0Q7F3"/>